<dbReference type="EMBL" id="CP083803">
    <property type="protein sequence ID" value="UXZ45744.1"/>
    <property type="molecule type" value="Genomic_DNA"/>
</dbReference>
<protein>
    <submittedName>
        <fullName evidence="2">Uncharacterized protein</fullName>
    </submittedName>
</protein>
<dbReference type="Proteomes" id="UP001209279">
    <property type="component" value="Chromosome"/>
</dbReference>
<dbReference type="RefSeq" id="WP_263159563.1">
    <property type="nucleotide sequence ID" value="NZ_CP083803.1"/>
</dbReference>
<evidence type="ECO:0000313" key="2">
    <source>
        <dbReference type="EMBL" id="UXZ45744.1"/>
    </source>
</evidence>
<dbReference type="AlphaFoldDB" id="A0AAJ5STN4"/>
<reference evidence="2" key="1">
    <citation type="submission" date="2021-08" db="EMBL/GenBank/DDBJ databases">
        <authorList>
            <person name="Yaryura P.M."/>
            <person name="Bianco M.I."/>
            <person name="Morais C."/>
            <person name="Setubal J.C."/>
        </authorList>
    </citation>
    <scope>NUCLEOTIDE SEQUENCE</scope>
    <source>
        <strain evidence="2">AP1</strain>
    </source>
</reference>
<feature type="region of interest" description="Disordered" evidence="1">
    <location>
        <begin position="1"/>
        <end position="58"/>
    </location>
</feature>
<accession>A0AAJ5STN4</accession>
<organism evidence="2 3">
    <name type="scientific">Pseudomonas soli</name>
    <dbReference type="NCBI Taxonomy" id="1306993"/>
    <lineage>
        <taxon>Bacteria</taxon>
        <taxon>Pseudomonadati</taxon>
        <taxon>Pseudomonadota</taxon>
        <taxon>Gammaproteobacteria</taxon>
        <taxon>Pseudomonadales</taxon>
        <taxon>Pseudomonadaceae</taxon>
        <taxon>Pseudomonas</taxon>
    </lineage>
</organism>
<evidence type="ECO:0000256" key="1">
    <source>
        <dbReference type="SAM" id="MobiDB-lite"/>
    </source>
</evidence>
<sequence length="58" mass="6380">MNQANKRVTSTKLLATDMQGSVFYQHSPENPDASYESLSEKDKASSTANSSEPKKSRT</sequence>
<evidence type="ECO:0000313" key="3">
    <source>
        <dbReference type="Proteomes" id="UP001209279"/>
    </source>
</evidence>
<name>A0AAJ5STN4_9PSED</name>
<feature type="compositionally biased region" description="Polar residues" evidence="1">
    <location>
        <begin position="1"/>
        <end position="28"/>
    </location>
</feature>
<gene>
    <name evidence="2" type="ORF">K7K07_01800</name>
</gene>
<proteinExistence type="predicted"/>